<evidence type="ECO:0000313" key="3">
    <source>
        <dbReference type="Ensembl" id="ENSSORP00005026635.1"/>
    </source>
</evidence>
<name>A0A673AAN0_9TELE</name>
<proteinExistence type="predicted"/>
<accession>A0A673AAN0</accession>
<organism evidence="3 4">
    <name type="scientific">Sphaeramia orbicularis</name>
    <name type="common">orbiculate cardinalfish</name>
    <dbReference type="NCBI Taxonomy" id="375764"/>
    <lineage>
        <taxon>Eukaryota</taxon>
        <taxon>Metazoa</taxon>
        <taxon>Chordata</taxon>
        <taxon>Craniata</taxon>
        <taxon>Vertebrata</taxon>
        <taxon>Euteleostomi</taxon>
        <taxon>Actinopterygii</taxon>
        <taxon>Neopterygii</taxon>
        <taxon>Teleostei</taxon>
        <taxon>Neoteleostei</taxon>
        <taxon>Acanthomorphata</taxon>
        <taxon>Gobiaria</taxon>
        <taxon>Kurtiformes</taxon>
        <taxon>Apogonoidei</taxon>
        <taxon>Apogonidae</taxon>
        <taxon>Apogoninae</taxon>
        <taxon>Sphaeramia</taxon>
    </lineage>
</organism>
<protein>
    <submittedName>
        <fullName evidence="3">Uncharacterized protein</fullName>
    </submittedName>
</protein>
<evidence type="ECO:0000256" key="1">
    <source>
        <dbReference type="SAM" id="Coils"/>
    </source>
</evidence>
<keyword evidence="1" id="KW-0175">Coiled coil</keyword>
<keyword evidence="4" id="KW-1185">Reference proteome</keyword>
<feature type="coiled-coil region" evidence="1">
    <location>
        <begin position="60"/>
        <end position="94"/>
    </location>
</feature>
<dbReference type="Gene3D" id="3.30.70.1820">
    <property type="entry name" value="L1 transposable element, RRM domain"/>
    <property type="match status" value="1"/>
</dbReference>
<feature type="region of interest" description="Disordered" evidence="2">
    <location>
        <begin position="1"/>
        <end position="30"/>
    </location>
</feature>
<dbReference type="AlphaFoldDB" id="A0A673AAN0"/>
<evidence type="ECO:0000313" key="4">
    <source>
        <dbReference type="Proteomes" id="UP000472271"/>
    </source>
</evidence>
<dbReference type="Proteomes" id="UP000472271">
    <property type="component" value="Chromosome 21"/>
</dbReference>
<sequence length="167" mass="18190">METRGKPGAAKGGRNKPPSSPEPEAVTESDANEQIVVALLPLEGKISANSQTIASFELAATDHENQLTSLQAIVASLTNQVDSLSQKCEDLEGRSRLNNMSLVGIPEGSEGPGTTDFVATLLWDLLHLDSKPILDRAHRTLRPKLKDGEPPFHQFQQNLFQQQNEIL</sequence>
<evidence type="ECO:0000256" key="2">
    <source>
        <dbReference type="SAM" id="MobiDB-lite"/>
    </source>
</evidence>
<reference evidence="3" key="1">
    <citation type="submission" date="2019-06" db="EMBL/GenBank/DDBJ databases">
        <authorList>
            <consortium name="Wellcome Sanger Institute Data Sharing"/>
        </authorList>
    </citation>
    <scope>NUCLEOTIDE SEQUENCE [LARGE SCALE GENOMIC DNA]</scope>
</reference>
<dbReference type="InParanoid" id="A0A673AAN0"/>
<reference evidence="3" key="2">
    <citation type="submission" date="2025-08" db="UniProtKB">
        <authorList>
            <consortium name="Ensembl"/>
        </authorList>
    </citation>
    <scope>IDENTIFICATION</scope>
</reference>
<dbReference type="Gene3D" id="1.20.5.340">
    <property type="match status" value="1"/>
</dbReference>
<dbReference type="Ensembl" id="ENSSORT00005027415.1">
    <property type="protein sequence ID" value="ENSSORP00005026635.1"/>
    <property type="gene ID" value="ENSSORG00005012758.1"/>
</dbReference>
<reference evidence="3" key="3">
    <citation type="submission" date="2025-09" db="UniProtKB">
        <authorList>
            <consortium name="Ensembl"/>
        </authorList>
    </citation>
    <scope>IDENTIFICATION</scope>
</reference>